<evidence type="ECO:0000313" key="5">
    <source>
        <dbReference type="Proteomes" id="UP001152747"/>
    </source>
</evidence>
<dbReference type="EMBL" id="CANHGI010000003">
    <property type="protein sequence ID" value="CAI5446013.1"/>
    <property type="molecule type" value="Genomic_DNA"/>
</dbReference>
<feature type="region of interest" description="Disordered" evidence="2">
    <location>
        <begin position="1"/>
        <end position="74"/>
    </location>
</feature>
<dbReference type="AlphaFoldDB" id="A0A9P1IJF9"/>
<dbReference type="Proteomes" id="UP001152747">
    <property type="component" value="Unassembled WGS sequence"/>
</dbReference>
<dbReference type="InterPro" id="IPR000719">
    <property type="entry name" value="Prot_kinase_dom"/>
</dbReference>
<sequence>MKKNDPKNKIINNKNKNKPTSMVVSRRSKTNLEEKSAANGKEPSQPDNSKRKGTKNKSNNNEIPTGSVRKRTPGKTSFVKAKFVEGEEIEGVNNYKIVSSILQTTRPLMPDIYGVKDADQDEEYRLKLCTLELGILKKEAAILKRVAKVPGDKSFVQLIEYGTIAAKKLEFIVVSSFGLNLDQIIKKVTQSPLSIGCGLNVAIQVLKAIKDLHSCGFLHKNINPSSLFCGLGEKEATIYLQDFRAHRKFIDANKKTIAARPKVKRYGFARFCSRATQQEKDQGRKDDLESWLYTIFWLMDHDSLSWKKEKDIPTILNQKDAFMKNEKENEMFKNVPKELKGLIEAISPMTFDTEPDYEKLNKILQEAQTSLKSTDVCDWVGKSVNGPMDGETKNSADNKMSGEGEINIRITKKKKGTRKKLSPGDIIKNADQKTGWKNVCLLGSGGFGDVYKVHREGASPDKCYALKTESEEGEKRLLRLKIEVTVMMKTSDKEKKFEHFIEFVDRGKCEELRCKFVVMGLVGPSLEDIRRKYVVSNFTKHTCFNVFIQTVIAVRDLHSLGFLHRDIKPANYAVGLNEFESVVYMLDFGIAKSYLDADGKHKTPRKKVKFLGTLRFAARACLKQVEQGRKDDLECWIYMLFDLIDDVNGLPWKRLSDAKAILKSKEKFFSNEFPEVYKRMPKGMYTLLQYVNNLEHESVPDYEYIQTFLKTCAKDNGIKPEKKLDWIGKLKKKAFESESEKSDQKNSGEDSE</sequence>
<accession>A0A9P1IJF9</accession>
<evidence type="ECO:0000256" key="2">
    <source>
        <dbReference type="SAM" id="MobiDB-lite"/>
    </source>
</evidence>
<dbReference type="PROSITE" id="PS50011">
    <property type="entry name" value="PROTEIN_KINASE_DOM"/>
    <property type="match status" value="2"/>
</dbReference>
<dbReference type="Gene3D" id="1.10.510.10">
    <property type="entry name" value="Transferase(Phosphotransferase) domain 1"/>
    <property type="match status" value="2"/>
</dbReference>
<dbReference type="InterPro" id="IPR050235">
    <property type="entry name" value="CK1_Ser-Thr_kinase"/>
</dbReference>
<feature type="binding site" evidence="1">
    <location>
        <position position="467"/>
    </location>
    <ligand>
        <name>ATP</name>
        <dbReference type="ChEBI" id="CHEBI:30616"/>
    </ligand>
</feature>
<dbReference type="SMART" id="SM00220">
    <property type="entry name" value="S_TKc"/>
    <property type="match status" value="1"/>
</dbReference>
<feature type="domain" description="Protein kinase" evidence="3">
    <location>
        <begin position="436"/>
        <end position="709"/>
    </location>
</feature>
<dbReference type="FunFam" id="1.10.510.10:FF:001146">
    <property type="entry name" value="Protein CBG08226"/>
    <property type="match status" value="1"/>
</dbReference>
<keyword evidence="5" id="KW-1185">Reference proteome</keyword>
<dbReference type="InterPro" id="IPR017441">
    <property type="entry name" value="Protein_kinase_ATP_BS"/>
</dbReference>
<feature type="domain" description="Protein kinase" evidence="3">
    <location>
        <begin position="84"/>
        <end position="371"/>
    </location>
</feature>
<evidence type="ECO:0000259" key="3">
    <source>
        <dbReference type="PROSITE" id="PS50011"/>
    </source>
</evidence>
<reference evidence="4" key="1">
    <citation type="submission" date="2022-11" db="EMBL/GenBank/DDBJ databases">
        <authorList>
            <person name="Kikuchi T."/>
        </authorList>
    </citation>
    <scope>NUCLEOTIDE SEQUENCE</scope>
    <source>
        <strain evidence="4">PS1010</strain>
    </source>
</reference>
<organism evidence="4 5">
    <name type="scientific">Caenorhabditis angaria</name>
    <dbReference type="NCBI Taxonomy" id="860376"/>
    <lineage>
        <taxon>Eukaryota</taxon>
        <taxon>Metazoa</taxon>
        <taxon>Ecdysozoa</taxon>
        <taxon>Nematoda</taxon>
        <taxon>Chromadorea</taxon>
        <taxon>Rhabditida</taxon>
        <taxon>Rhabditina</taxon>
        <taxon>Rhabditomorpha</taxon>
        <taxon>Rhabditoidea</taxon>
        <taxon>Rhabditidae</taxon>
        <taxon>Peloderinae</taxon>
        <taxon>Caenorhabditis</taxon>
    </lineage>
</organism>
<keyword evidence="1" id="KW-0067">ATP-binding</keyword>
<comment type="caution">
    <text evidence="4">The sequence shown here is derived from an EMBL/GenBank/DDBJ whole genome shotgun (WGS) entry which is preliminary data.</text>
</comment>
<dbReference type="InterPro" id="IPR011009">
    <property type="entry name" value="Kinase-like_dom_sf"/>
</dbReference>
<protein>
    <recommendedName>
        <fullName evidence="3">Protein kinase domain-containing protein</fullName>
    </recommendedName>
</protein>
<proteinExistence type="predicted"/>
<name>A0A9P1IJF9_9PELO</name>
<dbReference type="PROSITE" id="PS00107">
    <property type="entry name" value="PROTEIN_KINASE_ATP"/>
    <property type="match status" value="1"/>
</dbReference>
<dbReference type="PANTHER" id="PTHR11909">
    <property type="entry name" value="CASEIN KINASE-RELATED"/>
    <property type="match status" value="1"/>
</dbReference>
<evidence type="ECO:0000313" key="4">
    <source>
        <dbReference type="EMBL" id="CAI5446013.1"/>
    </source>
</evidence>
<dbReference type="SUPFAM" id="SSF56112">
    <property type="entry name" value="Protein kinase-like (PK-like)"/>
    <property type="match status" value="2"/>
</dbReference>
<gene>
    <name evidence="4" type="ORF">CAMP_LOCUS8650</name>
</gene>
<dbReference type="GO" id="GO:0004672">
    <property type="term" value="F:protein kinase activity"/>
    <property type="evidence" value="ECO:0007669"/>
    <property type="project" value="InterPro"/>
</dbReference>
<dbReference type="OrthoDB" id="194358at2759"/>
<evidence type="ECO:0000256" key="1">
    <source>
        <dbReference type="PROSITE-ProRule" id="PRU10141"/>
    </source>
</evidence>
<keyword evidence="1" id="KW-0547">Nucleotide-binding</keyword>
<dbReference type="GO" id="GO:0005524">
    <property type="term" value="F:ATP binding"/>
    <property type="evidence" value="ECO:0007669"/>
    <property type="project" value="UniProtKB-UniRule"/>
</dbReference>
<dbReference type="Pfam" id="PF00069">
    <property type="entry name" value="Pkinase"/>
    <property type="match status" value="1"/>
</dbReference>